<dbReference type="AlphaFoldDB" id="A0A7C1FJC9"/>
<dbReference type="PROSITE" id="PS51462">
    <property type="entry name" value="NUDIX"/>
    <property type="match status" value="1"/>
</dbReference>
<gene>
    <name evidence="4" type="ORF">ENQ20_17575</name>
</gene>
<comment type="similarity">
    <text evidence="2">Belongs to the Nudix hydrolase family.</text>
</comment>
<accession>A0A7C1FJC9</accession>
<dbReference type="GO" id="GO:0004081">
    <property type="term" value="F:bis(5'-nucleosyl)-tetraphosphatase (asymmetrical) activity"/>
    <property type="evidence" value="ECO:0007669"/>
    <property type="project" value="TreeGrafter"/>
</dbReference>
<reference evidence="4" key="1">
    <citation type="journal article" date="2020" name="mSystems">
        <title>Genome- and Community-Level Interaction Insights into Carbon Utilization and Element Cycling Functions of Hydrothermarchaeota in Hydrothermal Sediment.</title>
        <authorList>
            <person name="Zhou Z."/>
            <person name="Liu Y."/>
            <person name="Xu W."/>
            <person name="Pan J."/>
            <person name="Luo Z.H."/>
            <person name="Li M."/>
        </authorList>
    </citation>
    <scope>NUCLEOTIDE SEQUENCE [LARGE SCALE GENOMIC DNA]</scope>
    <source>
        <strain evidence="4">SpSt-289</strain>
    </source>
</reference>
<evidence type="ECO:0000313" key="4">
    <source>
        <dbReference type="EMBL" id="HDX33276.1"/>
    </source>
</evidence>
<dbReference type="Pfam" id="PF00293">
    <property type="entry name" value="NUDIX"/>
    <property type="match status" value="1"/>
</dbReference>
<evidence type="ECO:0000256" key="2">
    <source>
        <dbReference type="RuleBase" id="RU003476"/>
    </source>
</evidence>
<sequence>MSLHSKLPPIDEHTQRHWRLRRNDHSAGGVMYRIAPDGQIEVALIATRGGTRWQLPKGTCEPGETVEQTALREVAEECGLIGVCEAYLGAIEYWYWDTHGRTVPELVRKRVDFYLMRAIDGELSDASIEVDSVNWFTLKQAMDALTYPSEREIVRKAAAHLGRSK</sequence>
<evidence type="ECO:0000259" key="3">
    <source>
        <dbReference type="PROSITE" id="PS51462"/>
    </source>
</evidence>
<comment type="caution">
    <text evidence="4">The sequence shown here is derived from an EMBL/GenBank/DDBJ whole genome shotgun (WGS) entry which is preliminary data.</text>
</comment>
<dbReference type="InterPro" id="IPR015797">
    <property type="entry name" value="NUDIX_hydrolase-like_dom_sf"/>
</dbReference>
<dbReference type="GO" id="GO:0006754">
    <property type="term" value="P:ATP biosynthetic process"/>
    <property type="evidence" value="ECO:0007669"/>
    <property type="project" value="TreeGrafter"/>
</dbReference>
<dbReference type="CDD" id="cd03673">
    <property type="entry name" value="NUDIX_Ap6A_hydrolase"/>
    <property type="match status" value="1"/>
</dbReference>
<dbReference type="InterPro" id="IPR020084">
    <property type="entry name" value="NUDIX_hydrolase_CS"/>
</dbReference>
<dbReference type="PANTHER" id="PTHR21340">
    <property type="entry name" value="DIADENOSINE 5,5-P1,P4-TETRAPHOSPHATE PYROPHOSPHOHYDROLASE MUTT"/>
    <property type="match status" value="1"/>
</dbReference>
<feature type="domain" description="Nudix hydrolase" evidence="3">
    <location>
        <begin position="22"/>
        <end position="159"/>
    </location>
</feature>
<dbReference type="PROSITE" id="PS00893">
    <property type="entry name" value="NUDIX_BOX"/>
    <property type="match status" value="1"/>
</dbReference>
<dbReference type="Gene3D" id="3.90.79.10">
    <property type="entry name" value="Nucleoside Triphosphate Pyrophosphohydrolase"/>
    <property type="match status" value="1"/>
</dbReference>
<proteinExistence type="inferred from homology"/>
<dbReference type="SUPFAM" id="SSF55811">
    <property type="entry name" value="Nudix"/>
    <property type="match status" value="1"/>
</dbReference>
<dbReference type="InterPro" id="IPR020476">
    <property type="entry name" value="Nudix_hydrolase"/>
</dbReference>
<keyword evidence="1 2" id="KW-0378">Hydrolase</keyword>
<evidence type="ECO:0000256" key="1">
    <source>
        <dbReference type="ARBA" id="ARBA00022801"/>
    </source>
</evidence>
<dbReference type="PANTHER" id="PTHR21340:SF0">
    <property type="entry name" value="BIS(5'-NUCLEOSYL)-TETRAPHOSPHATASE [ASYMMETRICAL]"/>
    <property type="match status" value="1"/>
</dbReference>
<dbReference type="PRINTS" id="PR00502">
    <property type="entry name" value="NUDIXFAMILY"/>
</dbReference>
<organism evidence="4">
    <name type="scientific">Caldilinea aerophila</name>
    <dbReference type="NCBI Taxonomy" id="133453"/>
    <lineage>
        <taxon>Bacteria</taxon>
        <taxon>Bacillati</taxon>
        <taxon>Chloroflexota</taxon>
        <taxon>Caldilineae</taxon>
        <taxon>Caldilineales</taxon>
        <taxon>Caldilineaceae</taxon>
        <taxon>Caldilinea</taxon>
    </lineage>
</organism>
<dbReference type="InterPro" id="IPR000086">
    <property type="entry name" value="NUDIX_hydrolase_dom"/>
</dbReference>
<dbReference type="InterPro" id="IPR051325">
    <property type="entry name" value="Nudix_hydrolase_domain"/>
</dbReference>
<dbReference type="GO" id="GO:0006167">
    <property type="term" value="P:AMP biosynthetic process"/>
    <property type="evidence" value="ECO:0007669"/>
    <property type="project" value="TreeGrafter"/>
</dbReference>
<dbReference type="EMBL" id="DSMG01000184">
    <property type="protein sequence ID" value="HDX33276.1"/>
    <property type="molecule type" value="Genomic_DNA"/>
</dbReference>
<name>A0A7C1FJC9_9CHLR</name>
<protein>
    <submittedName>
        <fullName evidence="4">NUDIX hydrolase</fullName>
    </submittedName>
</protein>